<evidence type="ECO:0000313" key="1">
    <source>
        <dbReference type="EMBL" id="CAE05810.1"/>
    </source>
</evidence>
<sequence length="73" mass="8239">MEEVRLLANSLRPGLHLSIHCSHSLLPSQSYKWSGWGSRIDHLKEELTGVPSILPRSDEALRKVEPGNIIVRQ</sequence>
<protein>
    <submittedName>
        <fullName evidence="1">OSJNBa0028M15.2 protein</fullName>
    </submittedName>
</protein>
<proteinExistence type="predicted"/>
<dbReference type="Proteomes" id="UP000000763">
    <property type="component" value="Chromosome 4"/>
</dbReference>
<reference evidence="2" key="1">
    <citation type="journal article" date="2005" name="Nature">
        <title>The map-based sequence of the rice genome.</title>
        <authorList>
            <consortium name="International rice genome sequencing project (IRGSP)"/>
            <person name="Matsumoto T."/>
            <person name="Wu J."/>
            <person name="Kanamori H."/>
            <person name="Katayose Y."/>
            <person name="Fujisawa M."/>
            <person name="Namiki N."/>
            <person name="Mizuno H."/>
            <person name="Yamamoto K."/>
            <person name="Antonio B.A."/>
            <person name="Baba T."/>
            <person name="Sakata K."/>
            <person name="Nagamura Y."/>
            <person name="Aoki H."/>
            <person name="Arikawa K."/>
            <person name="Arita K."/>
            <person name="Bito T."/>
            <person name="Chiden Y."/>
            <person name="Fujitsuka N."/>
            <person name="Fukunaka R."/>
            <person name="Hamada M."/>
            <person name="Harada C."/>
            <person name="Hayashi A."/>
            <person name="Hijishita S."/>
            <person name="Honda M."/>
            <person name="Hosokawa S."/>
            <person name="Ichikawa Y."/>
            <person name="Idonuma A."/>
            <person name="Iijima M."/>
            <person name="Ikeda M."/>
            <person name="Ikeno M."/>
            <person name="Ito K."/>
            <person name="Ito S."/>
            <person name="Ito T."/>
            <person name="Ito Y."/>
            <person name="Ito Y."/>
            <person name="Iwabuchi A."/>
            <person name="Kamiya K."/>
            <person name="Karasawa W."/>
            <person name="Kurita K."/>
            <person name="Katagiri S."/>
            <person name="Kikuta A."/>
            <person name="Kobayashi H."/>
            <person name="Kobayashi N."/>
            <person name="Machita K."/>
            <person name="Maehara T."/>
            <person name="Masukawa M."/>
            <person name="Mizubayashi T."/>
            <person name="Mukai Y."/>
            <person name="Nagasaki H."/>
            <person name="Nagata Y."/>
            <person name="Naito S."/>
            <person name="Nakashima M."/>
            <person name="Nakama Y."/>
            <person name="Nakamichi Y."/>
            <person name="Nakamura M."/>
            <person name="Meguro A."/>
            <person name="Negishi M."/>
            <person name="Ohta I."/>
            <person name="Ohta T."/>
            <person name="Okamoto M."/>
            <person name="Ono N."/>
            <person name="Saji S."/>
            <person name="Sakaguchi M."/>
            <person name="Sakai K."/>
            <person name="Shibata M."/>
            <person name="Shimokawa T."/>
            <person name="Song J."/>
            <person name="Takazaki Y."/>
            <person name="Terasawa K."/>
            <person name="Tsugane M."/>
            <person name="Tsuji K."/>
            <person name="Ueda S."/>
            <person name="Waki K."/>
            <person name="Yamagata H."/>
            <person name="Yamamoto M."/>
            <person name="Yamamoto S."/>
            <person name="Yamane H."/>
            <person name="Yoshiki S."/>
            <person name="Yoshihara R."/>
            <person name="Yukawa K."/>
            <person name="Zhong H."/>
            <person name="Yano M."/>
            <person name="Yuan Q."/>
            <person name="Ouyang S."/>
            <person name="Liu J."/>
            <person name="Jones K.M."/>
            <person name="Gansberger K."/>
            <person name="Moffat K."/>
            <person name="Hill J."/>
            <person name="Bera J."/>
            <person name="Fadrosh D."/>
            <person name="Jin S."/>
            <person name="Johri S."/>
            <person name="Kim M."/>
            <person name="Overton L."/>
            <person name="Reardon M."/>
            <person name="Tsitrin T."/>
            <person name="Vuong H."/>
            <person name="Weaver B."/>
            <person name="Ciecko A."/>
            <person name="Tallon L."/>
            <person name="Jackson J."/>
            <person name="Pai G."/>
            <person name="Aken S.V."/>
            <person name="Utterback T."/>
            <person name="Reidmuller S."/>
            <person name="Feldblyum T."/>
            <person name="Hsiao J."/>
            <person name="Zismann V."/>
            <person name="Iobst S."/>
            <person name="de Vazeille A.R."/>
            <person name="Buell C.R."/>
            <person name="Ying K."/>
            <person name="Li Y."/>
            <person name="Lu T."/>
            <person name="Huang Y."/>
            <person name="Zhao Q."/>
            <person name="Feng Q."/>
            <person name="Zhang L."/>
            <person name="Zhu J."/>
            <person name="Weng Q."/>
            <person name="Mu J."/>
            <person name="Lu Y."/>
            <person name="Fan D."/>
            <person name="Liu Y."/>
            <person name="Guan J."/>
            <person name="Zhang Y."/>
            <person name="Yu S."/>
            <person name="Liu X."/>
            <person name="Zhang Y."/>
            <person name="Hong G."/>
            <person name="Han B."/>
            <person name="Choisne N."/>
            <person name="Demange N."/>
            <person name="Orjeda G."/>
            <person name="Samain S."/>
            <person name="Cattolico L."/>
            <person name="Pelletier E."/>
            <person name="Couloux A."/>
            <person name="Segurens B."/>
            <person name="Wincker P."/>
            <person name="D'Hont A."/>
            <person name="Scarpelli C."/>
            <person name="Weissenbach J."/>
            <person name="Salanoubat M."/>
            <person name="Quetier F."/>
            <person name="Yu Y."/>
            <person name="Kim H.R."/>
            <person name="Rambo T."/>
            <person name="Currie J."/>
            <person name="Collura K."/>
            <person name="Luo M."/>
            <person name="Yang T."/>
            <person name="Ammiraju J.S.S."/>
            <person name="Engler F."/>
            <person name="Soderlund C."/>
            <person name="Wing R.A."/>
            <person name="Palmer L.E."/>
            <person name="de la Bastide M."/>
            <person name="Spiegel L."/>
            <person name="Nascimento L."/>
            <person name="Zutavern T."/>
            <person name="O'Shaughnessy A."/>
            <person name="Dike S."/>
            <person name="Dedhia N."/>
            <person name="Preston R."/>
            <person name="Balija V."/>
            <person name="McCombie W.R."/>
            <person name="Chow T."/>
            <person name="Chen H."/>
            <person name="Chung M."/>
            <person name="Chen C."/>
            <person name="Shaw J."/>
            <person name="Wu H."/>
            <person name="Hsiao K."/>
            <person name="Chao Y."/>
            <person name="Chu M."/>
            <person name="Cheng C."/>
            <person name="Hour A."/>
            <person name="Lee P."/>
            <person name="Lin S."/>
            <person name="Lin Y."/>
            <person name="Liou J."/>
            <person name="Liu S."/>
            <person name="Hsing Y."/>
            <person name="Raghuvanshi S."/>
            <person name="Mohanty A."/>
            <person name="Bharti A.K."/>
            <person name="Gaur A."/>
            <person name="Gupta V."/>
            <person name="Kumar D."/>
            <person name="Ravi V."/>
            <person name="Vij S."/>
            <person name="Kapur A."/>
            <person name="Khurana P."/>
            <person name="Khurana P."/>
            <person name="Khurana J.P."/>
            <person name="Tyagi A.K."/>
            <person name="Gaikwad K."/>
            <person name="Singh A."/>
            <person name="Dalal V."/>
            <person name="Srivastava S."/>
            <person name="Dixit A."/>
            <person name="Pal A.K."/>
            <person name="Ghazi I.A."/>
            <person name="Yadav M."/>
            <person name="Pandit A."/>
            <person name="Bhargava A."/>
            <person name="Sureshbabu K."/>
            <person name="Batra K."/>
            <person name="Sharma T.R."/>
            <person name="Mohapatra T."/>
            <person name="Singh N.K."/>
            <person name="Messing J."/>
            <person name="Nelson A.B."/>
            <person name="Fuks G."/>
            <person name="Kavchok S."/>
            <person name="Keizer G."/>
            <person name="Linton E."/>
            <person name="Llaca V."/>
            <person name="Song R."/>
            <person name="Tanyolac B."/>
            <person name="Young S."/>
            <person name="Ho-Il K."/>
            <person name="Hahn J.H."/>
            <person name="Sangsakoo G."/>
            <person name="Vanavichit A."/>
            <person name="de Mattos Luiz.A.T."/>
            <person name="Zimmer P.D."/>
            <person name="Malone G."/>
            <person name="Dellagostin O."/>
            <person name="de Oliveira A.C."/>
            <person name="Bevan M."/>
            <person name="Bancroft I."/>
            <person name="Minx P."/>
            <person name="Cordum H."/>
            <person name="Wilson R."/>
            <person name="Cheng Z."/>
            <person name="Jin W."/>
            <person name="Jiang J."/>
            <person name="Leong S.A."/>
            <person name="Iwama H."/>
            <person name="Gojobori T."/>
            <person name="Itoh T."/>
            <person name="Niimura Y."/>
            <person name="Fujii Y."/>
            <person name="Habara T."/>
            <person name="Sakai H."/>
            <person name="Sato Y."/>
            <person name="Wilson G."/>
            <person name="Kumar K."/>
            <person name="McCouch S."/>
            <person name="Juretic N."/>
            <person name="Hoen D."/>
            <person name="Wright S."/>
            <person name="Bruskiewich R."/>
            <person name="Bureau T."/>
            <person name="Miyao A."/>
            <person name="Hirochika H."/>
            <person name="Nishikawa T."/>
            <person name="Kadowaki K."/>
            <person name="Sugiura M."/>
            <person name="Burr B."/>
            <person name="Sasaki T."/>
        </authorList>
    </citation>
    <scope>NUCLEOTIDE SEQUENCE [LARGE SCALE GENOMIC DNA]</scope>
    <source>
        <strain evidence="2">cv. Nipponbare</strain>
    </source>
</reference>
<evidence type="ECO:0000313" key="2">
    <source>
        <dbReference type="Proteomes" id="UP000000763"/>
    </source>
</evidence>
<reference evidence="2" key="2">
    <citation type="journal article" date="2008" name="Nucleic Acids Res.">
        <title>The rice annotation project database (RAP-DB): 2008 update.</title>
        <authorList>
            <consortium name="The rice annotation project (RAP)"/>
        </authorList>
    </citation>
    <scope>GENOME REANNOTATION</scope>
    <source>
        <strain evidence="2">cv. Nipponbare</strain>
    </source>
</reference>
<dbReference type="EMBL" id="AL662961">
    <property type="protein sequence ID" value="CAE05810.1"/>
    <property type="molecule type" value="Genomic_DNA"/>
</dbReference>
<accession>Q7FA47</accession>
<dbReference type="AlphaFoldDB" id="Q7FA47"/>
<organism evidence="1 2">
    <name type="scientific">Oryza sativa subsp. japonica</name>
    <name type="common">Rice</name>
    <dbReference type="NCBI Taxonomy" id="39947"/>
    <lineage>
        <taxon>Eukaryota</taxon>
        <taxon>Viridiplantae</taxon>
        <taxon>Streptophyta</taxon>
        <taxon>Embryophyta</taxon>
        <taxon>Tracheophyta</taxon>
        <taxon>Spermatophyta</taxon>
        <taxon>Magnoliopsida</taxon>
        <taxon>Liliopsida</taxon>
        <taxon>Poales</taxon>
        <taxon>Poaceae</taxon>
        <taxon>BOP clade</taxon>
        <taxon>Oryzoideae</taxon>
        <taxon>Oryzeae</taxon>
        <taxon>Oryzinae</taxon>
        <taxon>Oryza</taxon>
        <taxon>Oryza sativa</taxon>
    </lineage>
</organism>
<name>Q7FA47_ORYSJ</name>
<gene>
    <name evidence="1" type="primary">OSJNBa0028M15.2</name>
</gene>